<protein>
    <submittedName>
        <fullName evidence="3">Aminotransferase class V</fullName>
    </submittedName>
</protein>
<dbReference type="Gene3D" id="3.40.640.10">
    <property type="entry name" value="Type I PLP-dependent aspartate aminotransferase-like (Major domain)"/>
    <property type="match status" value="1"/>
</dbReference>
<evidence type="ECO:0000313" key="3">
    <source>
        <dbReference type="EMBL" id="GIF83852.1"/>
    </source>
</evidence>
<sequence length="440" mass="46800">MRPDLTFGHETVIIACPGAVVGGDGVARLWERGLGPVVGGRGGLDSGYVITSRVAPAPLDGSRELFALDPAVAHLNHGSFGAVPAPVRAARQRLIDEHDANPVRFVTNAGLWERVAAARATLAGFCGADPDDSALVANATTATALVLAAVAPRSGDEILVTDHGYNAVRLALTEVAQRHGVRVVTVPVELNSSDAETAEAVLSRVSERTCLVIVDQVSSATAQRHPVGAIAAALRERGVPLLVDGAHAPGMLAHPARGLEADFWVGNLHKWGFAPAGTALFRVAPWWRERMVPLVVSHSQPDGFPAFLEQQGTVDHSPWLAAPTGLSLFERYGFDTIQRHNAELAAYGQRVVGEALGVDPAELPDPGEHVSMRLLPVPDGLVTDHAQGAALRNRIADELAAEVNVMVWRDRAFVRLSAQIYNRAAEYERLAEGLPALLRK</sequence>
<keyword evidence="4" id="KW-1185">Reference proteome</keyword>
<keyword evidence="3" id="KW-0032">Aminotransferase</keyword>
<keyword evidence="3" id="KW-0808">Transferase</keyword>
<name>A0A8J3JF81_9ACTN</name>
<accession>A0A8J3JF81</accession>
<comment type="caution">
    <text evidence="3">The sequence shown here is derived from an EMBL/GenBank/DDBJ whole genome shotgun (WGS) entry which is preliminary data.</text>
</comment>
<evidence type="ECO:0000256" key="1">
    <source>
        <dbReference type="ARBA" id="ARBA00022898"/>
    </source>
</evidence>
<dbReference type="Pfam" id="PF00266">
    <property type="entry name" value="Aminotran_5"/>
    <property type="match status" value="1"/>
</dbReference>
<dbReference type="InterPro" id="IPR015422">
    <property type="entry name" value="PyrdxlP-dep_Trfase_small"/>
</dbReference>
<dbReference type="InterPro" id="IPR000192">
    <property type="entry name" value="Aminotrans_V_dom"/>
</dbReference>
<dbReference type="EMBL" id="BONF01000031">
    <property type="protein sequence ID" value="GIF83852.1"/>
    <property type="molecule type" value="Genomic_DNA"/>
</dbReference>
<dbReference type="PANTHER" id="PTHR43092">
    <property type="entry name" value="L-CYSTEINE DESULFHYDRASE"/>
    <property type="match status" value="1"/>
</dbReference>
<dbReference type="InterPro" id="IPR015421">
    <property type="entry name" value="PyrdxlP-dep_Trfase_major"/>
</dbReference>
<dbReference type="SUPFAM" id="SSF53383">
    <property type="entry name" value="PLP-dependent transferases"/>
    <property type="match status" value="1"/>
</dbReference>
<evidence type="ECO:0000259" key="2">
    <source>
        <dbReference type="Pfam" id="PF00266"/>
    </source>
</evidence>
<gene>
    <name evidence="3" type="ORF">Cba03nite_52010</name>
</gene>
<organism evidence="3 4">
    <name type="scientific">Catellatospora bangladeshensis</name>
    <dbReference type="NCBI Taxonomy" id="310355"/>
    <lineage>
        <taxon>Bacteria</taxon>
        <taxon>Bacillati</taxon>
        <taxon>Actinomycetota</taxon>
        <taxon>Actinomycetes</taxon>
        <taxon>Micromonosporales</taxon>
        <taxon>Micromonosporaceae</taxon>
        <taxon>Catellatospora</taxon>
    </lineage>
</organism>
<dbReference type="PANTHER" id="PTHR43092:SF2">
    <property type="entry name" value="HERCYNYLCYSTEINE SULFOXIDE LYASE"/>
    <property type="match status" value="1"/>
</dbReference>
<reference evidence="3 4" key="1">
    <citation type="submission" date="2021-01" db="EMBL/GenBank/DDBJ databases">
        <title>Whole genome shotgun sequence of Catellatospora bangladeshensis NBRC 107357.</title>
        <authorList>
            <person name="Komaki H."/>
            <person name="Tamura T."/>
        </authorList>
    </citation>
    <scope>NUCLEOTIDE SEQUENCE [LARGE SCALE GENOMIC DNA]</scope>
    <source>
        <strain evidence="3 4">NBRC 107357</strain>
    </source>
</reference>
<evidence type="ECO:0000313" key="4">
    <source>
        <dbReference type="Proteomes" id="UP000601223"/>
    </source>
</evidence>
<dbReference type="Proteomes" id="UP000601223">
    <property type="component" value="Unassembled WGS sequence"/>
</dbReference>
<dbReference type="GO" id="GO:0008483">
    <property type="term" value="F:transaminase activity"/>
    <property type="evidence" value="ECO:0007669"/>
    <property type="project" value="UniProtKB-KW"/>
</dbReference>
<keyword evidence="1" id="KW-0663">Pyridoxal phosphate</keyword>
<dbReference type="InterPro" id="IPR015424">
    <property type="entry name" value="PyrdxlP-dep_Trfase"/>
</dbReference>
<dbReference type="Gene3D" id="3.90.1150.10">
    <property type="entry name" value="Aspartate Aminotransferase, domain 1"/>
    <property type="match status" value="1"/>
</dbReference>
<dbReference type="AlphaFoldDB" id="A0A8J3JF81"/>
<proteinExistence type="predicted"/>
<feature type="domain" description="Aminotransferase class V" evidence="2">
    <location>
        <begin position="84"/>
        <end position="357"/>
    </location>
</feature>